<accession>A0EIB8</accession>
<dbReference type="InterPro" id="IPR001680">
    <property type="entry name" value="WD40_rpt"/>
</dbReference>
<dbReference type="Pfam" id="PF13925">
    <property type="entry name" value="Katanin_con80"/>
    <property type="match status" value="1"/>
</dbReference>
<evidence type="ECO:0000256" key="2">
    <source>
        <dbReference type="ARBA" id="ARBA00022490"/>
    </source>
</evidence>
<keyword evidence="5" id="KW-0206">Cytoskeleton</keyword>
<dbReference type="AlphaFoldDB" id="A0EIB8"/>
<dbReference type="EMBL" id="CT868681">
    <property type="protein sequence ID" value="CAK95059.1"/>
    <property type="molecule type" value="Genomic_DNA"/>
</dbReference>
<dbReference type="Pfam" id="PF00400">
    <property type="entry name" value="WD40"/>
    <property type="match status" value="3"/>
</dbReference>
<organism evidence="8 9">
    <name type="scientific">Paramecium tetraurelia</name>
    <dbReference type="NCBI Taxonomy" id="5888"/>
    <lineage>
        <taxon>Eukaryota</taxon>
        <taxon>Sar</taxon>
        <taxon>Alveolata</taxon>
        <taxon>Ciliophora</taxon>
        <taxon>Intramacronucleata</taxon>
        <taxon>Oligohymenophorea</taxon>
        <taxon>Peniculida</taxon>
        <taxon>Parameciidae</taxon>
        <taxon>Paramecium</taxon>
    </lineage>
</organism>
<feature type="repeat" description="WD" evidence="6">
    <location>
        <begin position="148"/>
        <end position="189"/>
    </location>
</feature>
<evidence type="ECO:0000256" key="3">
    <source>
        <dbReference type="ARBA" id="ARBA00022574"/>
    </source>
</evidence>
<dbReference type="SUPFAM" id="SSF50978">
    <property type="entry name" value="WD40 repeat-like"/>
    <property type="match status" value="1"/>
</dbReference>
<evidence type="ECO:0000259" key="7">
    <source>
        <dbReference type="Pfam" id="PF13925"/>
    </source>
</evidence>
<feature type="repeat" description="WD" evidence="6">
    <location>
        <begin position="105"/>
        <end position="147"/>
    </location>
</feature>
<sequence length="608" mass="69826">MSRNFKLVGEIENQTKIKLAKFSGQNSRLFTFVDDINQIFINKIEFSKNLSELGIQNPFNKQFGISQNEISSIIFSQSENELVNGSNKGILTYWDISTQKIIQNIKGHLSGISCLSVFPNDNNLLISGGMDSQIKIWDSRQQNNGLTLRSHKLSINSMMVSKDGKLLASGSNDGSVKIWEMNTQKVLASFNESDWPICCVQFNPVDKAVAASSDDGCIRYWDVDRLSLISQTIPDKQCIYQIKFCENGQQLFSAQNFSLKVWDMERDGLLLDYIDSQWKCILDLNVFDNKDIIGLTTQNSTGLSIFGTKMNNINNEKHIYRNHSEKVQGCQISDHGYERHSVNVLKPKNTHIQSYGNILEEQGFQLCSNNSNKFLPTSQIAQRINYESVIQEEDMKQSCLDLIISHDEVNLSSFVIDDSNKQKFKQMDQINDISKDHSKVIQILNQRINYMKPIMHWWSNNNIKSAVNAINQLSEPSILFDALLMCAQSTKFKSIPMEQLPQLLEKCKILIDSKYLSHIRGGLLFCYRTFTTYRDDIQTIKSFNQMSKVDLSREERIAKYDKIVEQLKQIVQMSKLTKLIERNKMEVSELAKKLQIEMLSLLKRINQQ</sequence>
<dbReference type="SMART" id="SM00320">
    <property type="entry name" value="WD40"/>
    <property type="match status" value="5"/>
</dbReference>
<evidence type="ECO:0000313" key="8">
    <source>
        <dbReference type="EMBL" id="CAK95059.1"/>
    </source>
</evidence>
<dbReference type="PANTHER" id="PTHR19845:SF0">
    <property type="entry name" value="KATANIN P80 WD40 REPEAT-CONTAINING SUBUNIT B1"/>
    <property type="match status" value="1"/>
</dbReference>
<proteinExistence type="predicted"/>
<feature type="repeat" description="WD" evidence="6">
    <location>
        <begin position="63"/>
        <end position="104"/>
    </location>
</feature>
<dbReference type="OrthoDB" id="538223at2759"/>
<dbReference type="InParanoid" id="A0EIB8"/>
<dbReference type="GeneID" id="5008575"/>
<dbReference type="OMA" id="CENGQQL"/>
<dbReference type="HOGENOM" id="CLU_414752_0_0_1"/>
<dbReference type="InterPro" id="IPR020472">
    <property type="entry name" value="WD40_PAC1"/>
</dbReference>
<dbReference type="STRING" id="5888.A0EIB8"/>
<dbReference type="GO" id="GO:0008017">
    <property type="term" value="F:microtubule binding"/>
    <property type="evidence" value="ECO:0007669"/>
    <property type="project" value="InterPro"/>
</dbReference>
<evidence type="ECO:0000256" key="5">
    <source>
        <dbReference type="ARBA" id="ARBA00023212"/>
    </source>
</evidence>
<dbReference type="PROSITE" id="PS50294">
    <property type="entry name" value="WD_REPEATS_REGION"/>
    <property type="match status" value="2"/>
</dbReference>
<gene>
    <name evidence="8" type="ORF">GSPATT00027388001</name>
</gene>
<evidence type="ECO:0000256" key="4">
    <source>
        <dbReference type="ARBA" id="ARBA00022737"/>
    </source>
</evidence>
<dbReference type="GO" id="GO:0008352">
    <property type="term" value="C:katanin complex"/>
    <property type="evidence" value="ECO:0000318"/>
    <property type="project" value="GO_Central"/>
</dbReference>
<name>A0EIB8_PARTE</name>
<dbReference type="RefSeq" id="XP_001462432.1">
    <property type="nucleotide sequence ID" value="XM_001462395.1"/>
</dbReference>
<dbReference type="eggNOG" id="KOG0267">
    <property type="taxonomic scope" value="Eukaryota"/>
</dbReference>
<feature type="repeat" description="WD" evidence="6">
    <location>
        <begin position="190"/>
        <end position="231"/>
    </location>
</feature>
<comment type="subcellular location">
    <subcellularLocation>
        <location evidence="1">Cytoplasm</location>
        <location evidence="1">Cytoskeleton</location>
    </subcellularLocation>
</comment>
<dbReference type="InterPro" id="IPR019775">
    <property type="entry name" value="WD40_repeat_CS"/>
</dbReference>
<keyword evidence="9" id="KW-1185">Reference proteome</keyword>
<dbReference type="PANTHER" id="PTHR19845">
    <property type="entry name" value="KATANIN P80 SUBUNIT"/>
    <property type="match status" value="1"/>
</dbReference>
<keyword evidence="3 6" id="KW-0853">WD repeat</keyword>
<dbReference type="InterPro" id="IPR015943">
    <property type="entry name" value="WD40/YVTN_repeat-like_dom_sf"/>
</dbReference>
<dbReference type="GO" id="GO:0007019">
    <property type="term" value="P:microtubule depolymerization"/>
    <property type="evidence" value="ECO:0000318"/>
    <property type="project" value="GO_Central"/>
</dbReference>
<dbReference type="PROSITE" id="PS00678">
    <property type="entry name" value="WD_REPEATS_1"/>
    <property type="match status" value="1"/>
</dbReference>
<dbReference type="KEGG" id="ptm:GSPATT00027388001"/>
<dbReference type="PROSITE" id="PS50082">
    <property type="entry name" value="WD_REPEATS_2"/>
    <property type="match status" value="4"/>
</dbReference>
<dbReference type="InterPro" id="IPR028021">
    <property type="entry name" value="Katanin_C-terminal"/>
</dbReference>
<dbReference type="Gene3D" id="2.130.10.10">
    <property type="entry name" value="YVTN repeat-like/Quinoprotein amine dehydrogenase"/>
    <property type="match status" value="1"/>
</dbReference>
<keyword evidence="4" id="KW-0677">Repeat</keyword>
<evidence type="ECO:0000256" key="1">
    <source>
        <dbReference type="ARBA" id="ARBA00004245"/>
    </source>
</evidence>
<evidence type="ECO:0000256" key="6">
    <source>
        <dbReference type="PROSITE-ProRule" id="PRU00221"/>
    </source>
</evidence>
<evidence type="ECO:0000313" key="9">
    <source>
        <dbReference type="Proteomes" id="UP000000600"/>
    </source>
</evidence>
<feature type="domain" description="Katanin p80 subunit C-terminal" evidence="7">
    <location>
        <begin position="435"/>
        <end position="598"/>
    </location>
</feature>
<dbReference type="Proteomes" id="UP000000600">
    <property type="component" value="Unassembled WGS sequence"/>
</dbReference>
<dbReference type="PRINTS" id="PR00320">
    <property type="entry name" value="GPROTEINBRPT"/>
</dbReference>
<keyword evidence="2" id="KW-0963">Cytoplasm</keyword>
<dbReference type="InterPro" id="IPR036322">
    <property type="entry name" value="WD40_repeat_dom_sf"/>
</dbReference>
<protein>
    <recommendedName>
        <fullName evidence="7">Katanin p80 subunit C-terminal domain-containing protein</fullName>
    </recommendedName>
</protein>
<reference evidence="8 9" key="1">
    <citation type="journal article" date="2006" name="Nature">
        <title>Global trends of whole-genome duplications revealed by the ciliate Paramecium tetraurelia.</title>
        <authorList>
            <consortium name="Genoscope"/>
            <person name="Aury J.-M."/>
            <person name="Jaillon O."/>
            <person name="Duret L."/>
            <person name="Noel B."/>
            <person name="Jubin C."/>
            <person name="Porcel B.M."/>
            <person name="Segurens B."/>
            <person name="Daubin V."/>
            <person name="Anthouard V."/>
            <person name="Aiach N."/>
            <person name="Arnaiz O."/>
            <person name="Billaut A."/>
            <person name="Beisson J."/>
            <person name="Blanc I."/>
            <person name="Bouhouche K."/>
            <person name="Camara F."/>
            <person name="Duharcourt S."/>
            <person name="Guigo R."/>
            <person name="Gogendeau D."/>
            <person name="Katinka M."/>
            <person name="Keller A.-M."/>
            <person name="Kissmehl R."/>
            <person name="Klotz C."/>
            <person name="Koll F."/>
            <person name="Le Moue A."/>
            <person name="Lepere C."/>
            <person name="Malinsky S."/>
            <person name="Nowacki M."/>
            <person name="Nowak J.K."/>
            <person name="Plattner H."/>
            <person name="Poulain J."/>
            <person name="Ruiz F."/>
            <person name="Serrano V."/>
            <person name="Zagulski M."/>
            <person name="Dessen P."/>
            <person name="Betermier M."/>
            <person name="Weissenbach J."/>
            <person name="Scarpelli C."/>
            <person name="Schachter V."/>
            <person name="Sperling L."/>
            <person name="Meyer E."/>
            <person name="Cohen J."/>
            <person name="Wincker P."/>
        </authorList>
    </citation>
    <scope>NUCLEOTIDE SEQUENCE [LARGE SCALE GENOMIC DNA]</scope>
    <source>
        <strain evidence="8 9">Stock d4-2</strain>
    </source>
</reference>